<gene>
    <name evidence="9" type="primary">AVEN_238465_1</name>
    <name evidence="9" type="ORF">NPIL_297011</name>
</gene>
<proteinExistence type="inferred from homology"/>
<protein>
    <recommendedName>
        <fullName evidence="6">Complex I assembly factor TIMMDC1, mitochondrial</fullName>
    </recommendedName>
    <alternativeName>
        <fullName evidence="7">Translocase of inner mitochondrial membrane domain-containing protein 1</fullName>
    </alternativeName>
</protein>
<comment type="caution">
    <text evidence="9">The sequence shown here is derived from an EMBL/GenBank/DDBJ whole genome shotgun (WGS) entry which is preliminary data.</text>
</comment>
<evidence type="ECO:0000256" key="8">
    <source>
        <dbReference type="SAM" id="Phobius"/>
    </source>
</evidence>
<dbReference type="InterPro" id="IPR055299">
    <property type="entry name" value="TIMMDC1"/>
</dbReference>
<dbReference type="AlphaFoldDB" id="A0A8X6PQS4"/>
<dbReference type="PANTHER" id="PTHR13002:SF1">
    <property type="entry name" value="COMPLEX I ASSEMBLY FACTOR TIMMDC1, MITOCHONDRIAL"/>
    <property type="match status" value="1"/>
</dbReference>
<reference evidence="9" key="1">
    <citation type="submission" date="2020-08" db="EMBL/GenBank/DDBJ databases">
        <title>Multicomponent nature underlies the extraordinary mechanical properties of spider dragline silk.</title>
        <authorList>
            <person name="Kono N."/>
            <person name="Nakamura H."/>
            <person name="Mori M."/>
            <person name="Yoshida Y."/>
            <person name="Ohtoshi R."/>
            <person name="Malay A.D."/>
            <person name="Moran D.A.P."/>
            <person name="Tomita M."/>
            <person name="Numata K."/>
            <person name="Arakawa K."/>
        </authorList>
    </citation>
    <scope>NUCLEOTIDE SEQUENCE</scope>
</reference>
<dbReference type="GO" id="GO:0032981">
    <property type="term" value="P:mitochondrial respiratory chain complex I assembly"/>
    <property type="evidence" value="ECO:0007669"/>
    <property type="project" value="InterPro"/>
</dbReference>
<keyword evidence="4 8" id="KW-1133">Transmembrane helix</keyword>
<evidence type="ECO:0000256" key="5">
    <source>
        <dbReference type="ARBA" id="ARBA00023136"/>
    </source>
</evidence>
<dbReference type="PANTHER" id="PTHR13002">
    <property type="entry name" value="C3ORF1 PROTEIN-RELATED"/>
    <property type="match status" value="1"/>
</dbReference>
<evidence type="ECO:0000313" key="10">
    <source>
        <dbReference type="Proteomes" id="UP000887013"/>
    </source>
</evidence>
<keyword evidence="3 8" id="KW-0812">Transmembrane</keyword>
<feature type="transmembrane region" description="Helical" evidence="8">
    <location>
        <begin position="227"/>
        <end position="249"/>
    </location>
</feature>
<evidence type="ECO:0000313" key="9">
    <source>
        <dbReference type="EMBL" id="GFT84021.1"/>
    </source>
</evidence>
<dbReference type="Proteomes" id="UP000887013">
    <property type="component" value="Unassembled WGS sequence"/>
</dbReference>
<evidence type="ECO:0000256" key="7">
    <source>
        <dbReference type="ARBA" id="ARBA00041344"/>
    </source>
</evidence>
<evidence type="ECO:0000256" key="2">
    <source>
        <dbReference type="ARBA" id="ARBA00008444"/>
    </source>
</evidence>
<dbReference type="GO" id="GO:0016020">
    <property type="term" value="C:membrane"/>
    <property type="evidence" value="ECO:0007669"/>
    <property type="project" value="UniProtKB-SubCell"/>
</dbReference>
<organism evidence="9 10">
    <name type="scientific">Nephila pilipes</name>
    <name type="common">Giant wood spider</name>
    <name type="synonym">Nephila maculata</name>
    <dbReference type="NCBI Taxonomy" id="299642"/>
    <lineage>
        <taxon>Eukaryota</taxon>
        <taxon>Metazoa</taxon>
        <taxon>Ecdysozoa</taxon>
        <taxon>Arthropoda</taxon>
        <taxon>Chelicerata</taxon>
        <taxon>Arachnida</taxon>
        <taxon>Araneae</taxon>
        <taxon>Araneomorphae</taxon>
        <taxon>Entelegynae</taxon>
        <taxon>Araneoidea</taxon>
        <taxon>Nephilidae</taxon>
        <taxon>Nephila</taxon>
    </lineage>
</organism>
<keyword evidence="10" id="KW-1185">Reference proteome</keyword>
<name>A0A8X6PQS4_NEPPI</name>
<comment type="subcellular location">
    <subcellularLocation>
        <location evidence="1">Membrane</location>
        <topology evidence="1">Multi-pass membrane protein</topology>
    </subcellularLocation>
</comment>
<evidence type="ECO:0000256" key="4">
    <source>
        <dbReference type="ARBA" id="ARBA00022989"/>
    </source>
</evidence>
<sequence>MGRQLRVKKPPIRNISDLRDRCLNIWYNLSPVIYQGFVACIPRRVEAVLRAKDNIEVVMAYKFPFLIHSAKCSSENFPYITDRGIKDSLAKQTGRERVIAMYSTGEFGFSPEISYVIKTGQYTFIFAGFFGALASAVKANNDFFRRNVATTYESKHLARRSLADTMSLAAIRGGLKTGLQYSAFSTLYLLSVMTIANYRNKLTVWEHVGSAAILGGFSRLNYGFRGMLVAGGLGGVLGLIAGGVITLALQTSGVTLEDLRCFQHEEYYTKRIQKKPPEDTA</sequence>
<evidence type="ECO:0000256" key="3">
    <source>
        <dbReference type="ARBA" id="ARBA00022692"/>
    </source>
</evidence>
<accession>A0A8X6PQS4</accession>
<evidence type="ECO:0000256" key="6">
    <source>
        <dbReference type="ARBA" id="ARBA00040778"/>
    </source>
</evidence>
<dbReference type="GO" id="GO:0005739">
    <property type="term" value="C:mitochondrion"/>
    <property type="evidence" value="ECO:0007669"/>
    <property type="project" value="TreeGrafter"/>
</dbReference>
<dbReference type="EMBL" id="BMAW01023689">
    <property type="protein sequence ID" value="GFT84021.1"/>
    <property type="molecule type" value="Genomic_DNA"/>
</dbReference>
<evidence type="ECO:0000256" key="1">
    <source>
        <dbReference type="ARBA" id="ARBA00004141"/>
    </source>
</evidence>
<dbReference type="OrthoDB" id="5826189at2759"/>
<comment type="similarity">
    <text evidence="2">Belongs to the Tim17/Tim22/Tim23 family.</text>
</comment>
<keyword evidence="5 8" id="KW-0472">Membrane</keyword>